<sequence length="59" mass="6878">MTEIERLSYNVLNSGVLRQNYDVNDLARSCRCSYELTGFKALQLAVIPECHRNNIRLLY</sequence>
<name>A0ABN7UEV2_GIGMA</name>
<accession>A0ABN7UEV2</accession>
<dbReference type="EMBL" id="CAJVQB010002555">
    <property type="protein sequence ID" value="CAG8579349.1"/>
    <property type="molecule type" value="Genomic_DNA"/>
</dbReference>
<comment type="caution">
    <text evidence="1">The sequence shown here is derived from an EMBL/GenBank/DDBJ whole genome shotgun (WGS) entry which is preliminary data.</text>
</comment>
<gene>
    <name evidence="1" type="ORF">GMARGA_LOCUS5872</name>
</gene>
<reference evidence="1 2" key="1">
    <citation type="submission" date="2021-06" db="EMBL/GenBank/DDBJ databases">
        <authorList>
            <person name="Kallberg Y."/>
            <person name="Tangrot J."/>
            <person name="Rosling A."/>
        </authorList>
    </citation>
    <scope>NUCLEOTIDE SEQUENCE [LARGE SCALE GENOMIC DNA]</scope>
    <source>
        <strain evidence="1 2">120-4 pot B 10/14</strain>
    </source>
</reference>
<evidence type="ECO:0000313" key="1">
    <source>
        <dbReference type="EMBL" id="CAG8579349.1"/>
    </source>
</evidence>
<dbReference type="Proteomes" id="UP000789901">
    <property type="component" value="Unassembled WGS sequence"/>
</dbReference>
<protein>
    <submittedName>
        <fullName evidence="1">27903_t:CDS:1</fullName>
    </submittedName>
</protein>
<keyword evidence="2" id="KW-1185">Reference proteome</keyword>
<organism evidence="1 2">
    <name type="scientific">Gigaspora margarita</name>
    <dbReference type="NCBI Taxonomy" id="4874"/>
    <lineage>
        <taxon>Eukaryota</taxon>
        <taxon>Fungi</taxon>
        <taxon>Fungi incertae sedis</taxon>
        <taxon>Mucoromycota</taxon>
        <taxon>Glomeromycotina</taxon>
        <taxon>Glomeromycetes</taxon>
        <taxon>Diversisporales</taxon>
        <taxon>Gigasporaceae</taxon>
        <taxon>Gigaspora</taxon>
    </lineage>
</organism>
<proteinExistence type="predicted"/>
<evidence type="ECO:0000313" key="2">
    <source>
        <dbReference type="Proteomes" id="UP000789901"/>
    </source>
</evidence>